<organism evidence="2 3">
    <name type="scientific">Musa balbisiana</name>
    <name type="common">Banana</name>
    <dbReference type="NCBI Taxonomy" id="52838"/>
    <lineage>
        <taxon>Eukaryota</taxon>
        <taxon>Viridiplantae</taxon>
        <taxon>Streptophyta</taxon>
        <taxon>Embryophyta</taxon>
        <taxon>Tracheophyta</taxon>
        <taxon>Spermatophyta</taxon>
        <taxon>Magnoliopsida</taxon>
        <taxon>Liliopsida</taxon>
        <taxon>Zingiberales</taxon>
        <taxon>Musaceae</taxon>
        <taxon>Musa</taxon>
    </lineage>
</organism>
<protein>
    <submittedName>
        <fullName evidence="2">Uncharacterized protein</fullName>
    </submittedName>
</protein>
<name>A0A4V4H396_MUSBA</name>
<dbReference type="Proteomes" id="UP000317650">
    <property type="component" value="Chromosome 9"/>
</dbReference>
<evidence type="ECO:0000313" key="3">
    <source>
        <dbReference type="Proteomes" id="UP000317650"/>
    </source>
</evidence>
<dbReference type="AlphaFoldDB" id="A0A4V4H396"/>
<feature type="region of interest" description="Disordered" evidence="1">
    <location>
        <begin position="48"/>
        <end position="101"/>
    </location>
</feature>
<comment type="caution">
    <text evidence="2">The sequence shown here is derived from an EMBL/GenBank/DDBJ whole genome shotgun (WGS) entry which is preliminary data.</text>
</comment>
<evidence type="ECO:0000313" key="2">
    <source>
        <dbReference type="EMBL" id="THU47376.1"/>
    </source>
</evidence>
<reference evidence="2 3" key="1">
    <citation type="journal article" date="2019" name="Nat. Plants">
        <title>Genome sequencing of Musa balbisiana reveals subgenome evolution and function divergence in polyploid bananas.</title>
        <authorList>
            <person name="Yao X."/>
        </authorList>
    </citation>
    <scope>NUCLEOTIDE SEQUENCE [LARGE SCALE GENOMIC DNA]</scope>
    <source>
        <strain evidence="3">cv. DH-PKW</strain>
        <tissue evidence="2">Leaves</tissue>
    </source>
</reference>
<accession>A0A4V4H396</accession>
<evidence type="ECO:0000256" key="1">
    <source>
        <dbReference type="SAM" id="MobiDB-lite"/>
    </source>
</evidence>
<sequence length="201" mass="21822">MTRRAIMAIYTLTRWFVTTRHDMAAILDQLLVSALLLLLLVTNGVSSARPHPPPASAGEAPKAPTSSSTVAENEPEAGASRKRVPPSGPSNKGHASPESSTRHLLHLHADHGCAGRQRSIYASGYAQPMQFSSLLSPLLFVRAECVISEVDRSLTEMTGTTRSDRNLIWIWSTVNSTCRKCSSSVWVELLGDLQTKIGVVF</sequence>
<keyword evidence="3" id="KW-1185">Reference proteome</keyword>
<gene>
    <name evidence="2" type="ORF">C4D60_Mb09t14840</name>
</gene>
<dbReference type="EMBL" id="PYDT01000010">
    <property type="protein sequence ID" value="THU47376.1"/>
    <property type="molecule type" value="Genomic_DNA"/>
</dbReference>
<proteinExistence type="predicted"/>